<dbReference type="GO" id="GO:0005524">
    <property type="term" value="F:ATP binding"/>
    <property type="evidence" value="ECO:0007669"/>
    <property type="project" value="UniProtKB-KW"/>
</dbReference>
<dbReference type="GO" id="GO:0006355">
    <property type="term" value="P:regulation of DNA-templated transcription"/>
    <property type="evidence" value="ECO:0007669"/>
    <property type="project" value="InterPro"/>
</dbReference>
<dbReference type="InterPro" id="IPR019734">
    <property type="entry name" value="TPR_rpt"/>
</dbReference>
<dbReference type="InterPro" id="IPR011990">
    <property type="entry name" value="TPR-like_helical_dom_sf"/>
</dbReference>
<keyword evidence="5" id="KW-1185">Reference proteome</keyword>
<dbReference type="SMART" id="SM00028">
    <property type="entry name" value="TPR"/>
    <property type="match status" value="3"/>
</dbReference>
<dbReference type="Pfam" id="PF00196">
    <property type="entry name" value="GerE"/>
    <property type="match status" value="1"/>
</dbReference>
<dbReference type="CDD" id="cd06170">
    <property type="entry name" value="LuxR_C_like"/>
    <property type="match status" value="1"/>
</dbReference>
<feature type="domain" description="HTH luxR-type" evidence="3">
    <location>
        <begin position="881"/>
        <end position="948"/>
    </location>
</feature>
<dbReference type="PROSITE" id="PS00622">
    <property type="entry name" value="HTH_LUXR_1"/>
    <property type="match status" value="1"/>
</dbReference>
<dbReference type="EMBL" id="SMKW01000057">
    <property type="protein sequence ID" value="TDD41555.1"/>
    <property type="molecule type" value="Genomic_DNA"/>
</dbReference>
<dbReference type="AlphaFoldDB" id="A0A4R4YAK3"/>
<dbReference type="SMART" id="SM00421">
    <property type="entry name" value="HTH_LUXR"/>
    <property type="match status" value="1"/>
</dbReference>
<dbReference type="InterPro" id="IPR016032">
    <property type="entry name" value="Sig_transdc_resp-reg_C-effctor"/>
</dbReference>
<dbReference type="Pfam" id="PF13191">
    <property type="entry name" value="AAA_16"/>
    <property type="match status" value="1"/>
</dbReference>
<dbReference type="InterPro" id="IPR027417">
    <property type="entry name" value="P-loop_NTPase"/>
</dbReference>
<dbReference type="GO" id="GO:0004016">
    <property type="term" value="F:adenylate cyclase activity"/>
    <property type="evidence" value="ECO:0007669"/>
    <property type="project" value="TreeGrafter"/>
</dbReference>
<evidence type="ECO:0000256" key="2">
    <source>
        <dbReference type="ARBA" id="ARBA00022840"/>
    </source>
</evidence>
<dbReference type="Gene3D" id="1.25.40.10">
    <property type="entry name" value="Tetratricopeptide repeat domain"/>
    <property type="match status" value="3"/>
</dbReference>
<organism evidence="4 5">
    <name type="scientific">Saccharopolyspora elongata</name>
    <dbReference type="NCBI Taxonomy" id="2530387"/>
    <lineage>
        <taxon>Bacteria</taxon>
        <taxon>Bacillati</taxon>
        <taxon>Actinomycetota</taxon>
        <taxon>Actinomycetes</taxon>
        <taxon>Pseudonocardiales</taxon>
        <taxon>Pseudonocardiaceae</taxon>
        <taxon>Saccharopolyspora</taxon>
    </lineage>
</organism>
<sequence length="964" mass="102979">MGKGKFVGRLRELAILDNALRTAGTGEAQFVVLSGDAGTGKTRLLEHFAARAEQAGARVLRSACIELGAEGLPLAPVTAVLRALVDDAGPESVTDLLPGAGALLRLLPELGVPSHGHDSQAHLFDLFGALLRRLGRDDVVVLAIDDLQWADRSTRELLGLLVRTLRASRVLIAAAYRSEDVGHGHPLRPFLAELELLPAVHRFEVGRFSRAETSELIEVVLGAAPSQSVLDQVFRRSGGNAFFARALASAPAGDAVPESLRDVLVHRIERLRPPADRVVRLAAIGGQHVSHALLAAVADIEEGDLLAAVRVAAKASVLRVDPRGYAFGHRLLREAVVDDLLPAERARLHLAYAEALGRTPDLVPQDRLAAQTAFHWYEAGKAAEALPALLRAASEAERIYAHAEQVQMLDRALRLPESVPVVDRLPLFEKAIAAATWGGEYFKALDLIDRALAETDRTREPAGTAMLFAHRGMIMHNLNRDGSLAAVGEALEILPRDRSVARARVLVLAGAVLAGQGRHEHAHELVEEAASIAGEHGAAELEANARVTLGRVLNQAGRYEEGMAALRSARELVAEDSDPLLLVRVHLNLAVAGRSLGDHEAVIDAARAGLGEDAAGVGRTLGMQLAACLGAALFAVGRWDEADEVCRRSIALDPAGVRGAPLHLQRAEIALARGADDRARSELSLARTLLDQPSQTPNLSVARLEAELALSDERVDDAREVVVASLRGDPGSAPPDVWPLLTTAARVDARITMRARMKPVPDPDATVADLVRSAVTRLPADTPLFSAFADQVAAELGEPTSWTRVAMAWDELGSAQPAAYARMRAAETALRSGDVATAGQLLCTAEKQALQLGAMPLLEEVRTLARSARIKLGRDADAPTSATALERIGLTERETEVLRLVTIGRSNRQIGEELFISPKTVSVHVTHLLEKLGVANRGEAAAAAHRLRLFNHEQGVEYSGRSPG</sequence>
<keyword evidence="1" id="KW-0547">Nucleotide-binding</keyword>
<dbReference type="InterPro" id="IPR041664">
    <property type="entry name" value="AAA_16"/>
</dbReference>
<dbReference type="Proteomes" id="UP000294947">
    <property type="component" value="Unassembled WGS sequence"/>
</dbReference>
<evidence type="ECO:0000259" key="3">
    <source>
        <dbReference type="PROSITE" id="PS50043"/>
    </source>
</evidence>
<name>A0A4R4YAK3_9PSEU</name>
<gene>
    <name evidence="4" type="ORF">E1288_32300</name>
</gene>
<dbReference type="SUPFAM" id="SSF46894">
    <property type="entry name" value="C-terminal effector domain of the bipartite response regulators"/>
    <property type="match status" value="1"/>
</dbReference>
<proteinExistence type="predicted"/>
<dbReference type="Gene3D" id="1.10.10.10">
    <property type="entry name" value="Winged helix-like DNA-binding domain superfamily/Winged helix DNA-binding domain"/>
    <property type="match status" value="1"/>
</dbReference>
<accession>A0A4R4YAK3</accession>
<dbReference type="GO" id="GO:0005737">
    <property type="term" value="C:cytoplasm"/>
    <property type="evidence" value="ECO:0007669"/>
    <property type="project" value="TreeGrafter"/>
</dbReference>
<dbReference type="RefSeq" id="WP_165968375.1">
    <property type="nucleotide sequence ID" value="NZ_SMKW01000057.1"/>
</dbReference>
<dbReference type="PRINTS" id="PR00038">
    <property type="entry name" value="HTHLUXR"/>
</dbReference>
<comment type="caution">
    <text evidence="4">The sequence shown here is derived from an EMBL/GenBank/DDBJ whole genome shotgun (WGS) entry which is preliminary data.</text>
</comment>
<evidence type="ECO:0000256" key="1">
    <source>
        <dbReference type="ARBA" id="ARBA00022741"/>
    </source>
</evidence>
<dbReference type="InterPro" id="IPR036388">
    <property type="entry name" value="WH-like_DNA-bd_sf"/>
</dbReference>
<dbReference type="PANTHER" id="PTHR16305:SF35">
    <property type="entry name" value="TRANSCRIPTIONAL ACTIVATOR DOMAIN"/>
    <property type="match status" value="1"/>
</dbReference>
<dbReference type="SUPFAM" id="SSF48452">
    <property type="entry name" value="TPR-like"/>
    <property type="match status" value="1"/>
</dbReference>
<evidence type="ECO:0000313" key="5">
    <source>
        <dbReference type="Proteomes" id="UP000294947"/>
    </source>
</evidence>
<dbReference type="PROSITE" id="PS50043">
    <property type="entry name" value="HTH_LUXR_2"/>
    <property type="match status" value="1"/>
</dbReference>
<dbReference type="PANTHER" id="PTHR16305">
    <property type="entry name" value="TESTICULAR SOLUBLE ADENYLYL CYCLASE"/>
    <property type="match status" value="1"/>
</dbReference>
<evidence type="ECO:0000313" key="4">
    <source>
        <dbReference type="EMBL" id="TDD41555.1"/>
    </source>
</evidence>
<keyword evidence="2" id="KW-0067">ATP-binding</keyword>
<dbReference type="SUPFAM" id="SSF52540">
    <property type="entry name" value="P-loop containing nucleoside triphosphate hydrolases"/>
    <property type="match status" value="1"/>
</dbReference>
<dbReference type="Gene3D" id="3.40.50.300">
    <property type="entry name" value="P-loop containing nucleotide triphosphate hydrolases"/>
    <property type="match status" value="1"/>
</dbReference>
<dbReference type="InterPro" id="IPR000792">
    <property type="entry name" value="Tscrpt_reg_LuxR_C"/>
</dbReference>
<dbReference type="GO" id="GO:0003677">
    <property type="term" value="F:DNA binding"/>
    <property type="evidence" value="ECO:0007669"/>
    <property type="project" value="InterPro"/>
</dbReference>
<reference evidence="4 5" key="1">
    <citation type="submission" date="2019-03" db="EMBL/GenBank/DDBJ databases">
        <title>Draft genome sequences of novel Actinobacteria.</title>
        <authorList>
            <person name="Sahin N."/>
            <person name="Ay H."/>
            <person name="Saygin H."/>
        </authorList>
    </citation>
    <scope>NUCLEOTIDE SEQUENCE [LARGE SCALE GENOMIC DNA]</scope>
    <source>
        <strain evidence="4 5">7K502</strain>
    </source>
</reference>
<protein>
    <recommendedName>
        <fullName evidence="3">HTH luxR-type domain-containing protein</fullName>
    </recommendedName>
</protein>